<feature type="binding site" evidence="9">
    <location>
        <position position="162"/>
    </location>
    <ligand>
        <name>Zn(2+)</name>
        <dbReference type="ChEBI" id="CHEBI:29105"/>
        <label>2</label>
    </ligand>
</feature>
<comment type="similarity">
    <text evidence="7">Belongs to the peptidase M42 family.</text>
</comment>
<proteinExistence type="inferred from homology"/>
<comment type="cofactor">
    <cofactor evidence="1">
        <name>Zn(2+)</name>
        <dbReference type="ChEBI" id="CHEBI:29105"/>
    </cofactor>
</comment>
<dbReference type="Pfam" id="PF07687">
    <property type="entry name" value="M20_dimer"/>
    <property type="match status" value="1"/>
</dbReference>
<protein>
    <recommendedName>
        <fullName evidence="10">Peptidase M20 dimerisation domain-containing protein</fullName>
    </recommendedName>
</protein>
<dbReference type="Pfam" id="PF01546">
    <property type="entry name" value="Peptidase_M20"/>
    <property type="match status" value="1"/>
</dbReference>
<dbReference type="GO" id="GO:0004177">
    <property type="term" value="F:aminopeptidase activity"/>
    <property type="evidence" value="ECO:0007669"/>
    <property type="project" value="UniProtKB-UniRule"/>
</dbReference>
<keyword evidence="6" id="KW-0482">Metalloprotease</keyword>
<dbReference type="PROSITE" id="PS00758">
    <property type="entry name" value="ARGE_DAPE_CPG2_1"/>
    <property type="match status" value="1"/>
</dbReference>
<keyword evidence="5" id="KW-0862">Zinc</keyword>
<feature type="binding site" evidence="9">
    <location>
        <position position="128"/>
    </location>
    <ligand>
        <name>Zn(2+)</name>
        <dbReference type="ChEBI" id="CHEBI:29105"/>
        <label>2</label>
    </ligand>
</feature>
<dbReference type="Gene3D" id="3.40.630.10">
    <property type="entry name" value="Zn peptidases"/>
    <property type="match status" value="1"/>
</dbReference>
<gene>
    <name evidence="11" type="ORF">B2M26_07170</name>
</gene>
<evidence type="ECO:0000256" key="9">
    <source>
        <dbReference type="PIRSR" id="PIRSR001123-2"/>
    </source>
</evidence>
<dbReference type="GO" id="GO:0046872">
    <property type="term" value="F:metal ion binding"/>
    <property type="evidence" value="ECO:0007669"/>
    <property type="project" value="UniProtKB-UniRule"/>
</dbReference>
<accession>A0A1V4EUQ9</accession>
<dbReference type="InterPro" id="IPR010162">
    <property type="entry name" value="PepT-like"/>
</dbReference>
<comment type="cofactor">
    <cofactor evidence="9">
        <name>a divalent metal cation</name>
        <dbReference type="ChEBI" id="CHEBI:60240"/>
    </cofactor>
    <text evidence="9">Binds 2 divalent metal cations per subunit.</text>
</comment>
<evidence type="ECO:0000256" key="7">
    <source>
        <dbReference type="PIRNR" id="PIRNR001123"/>
    </source>
</evidence>
<dbReference type="PANTHER" id="PTHR42994">
    <property type="entry name" value="PEPTIDASE T"/>
    <property type="match status" value="1"/>
</dbReference>
<evidence type="ECO:0000256" key="1">
    <source>
        <dbReference type="ARBA" id="ARBA00001947"/>
    </source>
</evidence>
<comment type="caution">
    <text evidence="11">The sequence shown here is derived from an EMBL/GenBank/DDBJ whole genome shotgun (WGS) entry which is preliminary data.</text>
</comment>
<dbReference type="PIRSF" id="PIRSF001123">
    <property type="entry name" value="PepA_GA"/>
    <property type="match status" value="1"/>
</dbReference>
<dbReference type="InterPro" id="IPR011650">
    <property type="entry name" value="Peptidase_M20_dimer"/>
</dbReference>
<dbReference type="InterPro" id="IPR036264">
    <property type="entry name" value="Bact_exopeptidase_dim_dom"/>
</dbReference>
<organism evidence="11 12">
    <name type="scientific">Ferroacidibacillus organovorans</name>
    <dbReference type="NCBI Taxonomy" id="1765683"/>
    <lineage>
        <taxon>Bacteria</taxon>
        <taxon>Bacillati</taxon>
        <taxon>Bacillota</taxon>
        <taxon>Bacilli</taxon>
        <taxon>Bacillales</taxon>
        <taxon>Alicyclobacillaceae</taxon>
        <taxon>Ferroacidibacillus</taxon>
    </lineage>
</organism>
<keyword evidence="3 9" id="KW-0479">Metal-binding</keyword>
<keyword evidence="12" id="KW-1185">Reference proteome</keyword>
<reference evidence="11 12" key="1">
    <citation type="submission" date="2017-02" db="EMBL/GenBank/DDBJ databases">
        <title>Draft genome of Acidibacillus ferrooxidans Huett2.</title>
        <authorList>
            <person name="Schopf S."/>
        </authorList>
    </citation>
    <scope>NUCLEOTIDE SEQUENCE [LARGE SCALE GENOMIC DNA]</scope>
    <source>
        <strain evidence="11 12">Huett2</strain>
    </source>
</reference>
<feature type="binding site" evidence="9">
    <location>
        <position position="185"/>
    </location>
    <ligand>
        <name>Zn(2+)</name>
        <dbReference type="ChEBI" id="CHEBI:29105"/>
        <label>1</label>
    </ligand>
</feature>
<evidence type="ECO:0000256" key="3">
    <source>
        <dbReference type="ARBA" id="ARBA00022723"/>
    </source>
</evidence>
<feature type="domain" description="Peptidase M20 dimerisation" evidence="10">
    <location>
        <begin position="202"/>
        <end position="294"/>
    </location>
</feature>
<dbReference type="AlphaFoldDB" id="A0A1V4EUQ9"/>
<evidence type="ECO:0000313" key="12">
    <source>
        <dbReference type="Proteomes" id="UP000190229"/>
    </source>
</evidence>
<evidence type="ECO:0000256" key="2">
    <source>
        <dbReference type="ARBA" id="ARBA00022670"/>
    </source>
</evidence>
<dbReference type="EMBL" id="MWPS01000016">
    <property type="protein sequence ID" value="OPG16631.1"/>
    <property type="molecule type" value="Genomic_DNA"/>
</dbReference>
<dbReference type="SUPFAM" id="SSF55031">
    <property type="entry name" value="Bacterial exopeptidase dimerisation domain"/>
    <property type="match status" value="1"/>
</dbReference>
<dbReference type="Proteomes" id="UP000190229">
    <property type="component" value="Unassembled WGS sequence"/>
</dbReference>
<evidence type="ECO:0000259" key="10">
    <source>
        <dbReference type="Pfam" id="PF07687"/>
    </source>
</evidence>
<dbReference type="PANTHER" id="PTHR42994:SF2">
    <property type="entry name" value="PEPTIDASE"/>
    <property type="match status" value="1"/>
</dbReference>
<keyword evidence="2" id="KW-0645">Protease</keyword>
<dbReference type="InterPro" id="IPR008007">
    <property type="entry name" value="Peptidase_M42"/>
</dbReference>
<name>A0A1V4EUQ9_9BACL</name>
<evidence type="ECO:0000256" key="4">
    <source>
        <dbReference type="ARBA" id="ARBA00022801"/>
    </source>
</evidence>
<sequence>MKRMSTKMPLAIEVNQERLIALFLELIQIDSPSGAERAIADVLKKKLEERGFQVREDDAAAKLAQESPEKRLPKGTAGNLIATLKGTTEAPHLLFMAHMDTVVSNRGVRPIREQGVIKTDEKTILGADDKAGVAGILEAFSVVKEKNLPHGDVTVVFSICEELGLYGAKYLDVDSLRVDFGYVLDSGGPPEKVIGAAPYEVDYRVTVHGRAAHSGVNPEDGINALAAACSAVSQFKQGRIDKHSTRNIGIFRAGETTNTVCDRAHLEGEARSLDKKQVDALVSEVRQAFEHVCPTFHATFDMDVEEAYSGFQLTENDDVVRHAFKALKQIGLTPVLAERGGGSDTNILNGRGIPAVNLGVGASRDHTVYESVHEAHLIAAAQMVCSILASVLDEK</sequence>
<dbReference type="InterPro" id="IPR001261">
    <property type="entry name" value="ArgE/DapE_CS"/>
</dbReference>
<dbReference type="GO" id="GO:0008237">
    <property type="term" value="F:metallopeptidase activity"/>
    <property type="evidence" value="ECO:0007669"/>
    <property type="project" value="UniProtKB-KW"/>
</dbReference>
<dbReference type="SUPFAM" id="SSF53187">
    <property type="entry name" value="Zn-dependent exopeptidases"/>
    <property type="match status" value="1"/>
</dbReference>
<dbReference type="NCBIfam" id="TIGR01883">
    <property type="entry name" value="PepT-like"/>
    <property type="match status" value="1"/>
</dbReference>
<dbReference type="InterPro" id="IPR002933">
    <property type="entry name" value="Peptidase_M20"/>
</dbReference>
<evidence type="ECO:0000256" key="6">
    <source>
        <dbReference type="ARBA" id="ARBA00023049"/>
    </source>
</evidence>
<feature type="active site" description="Proton acceptor" evidence="8">
    <location>
        <position position="161"/>
    </location>
</feature>
<dbReference type="GO" id="GO:0006508">
    <property type="term" value="P:proteolysis"/>
    <property type="evidence" value="ECO:0007669"/>
    <property type="project" value="UniProtKB-KW"/>
</dbReference>
<evidence type="ECO:0000256" key="8">
    <source>
        <dbReference type="PIRSR" id="PIRSR001123-1"/>
    </source>
</evidence>
<dbReference type="Gene3D" id="3.30.70.360">
    <property type="match status" value="1"/>
</dbReference>
<keyword evidence="4" id="KW-0378">Hydrolase</keyword>
<feature type="binding site" evidence="9">
    <location>
        <position position="128"/>
    </location>
    <ligand>
        <name>Zn(2+)</name>
        <dbReference type="ChEBI" id="CHEBI:29105"/>
        <label>1</label>
    </ligand>
</feature>
<evidence type="ECO:0000256" key="5">
    <source>
        <dbReference type="ARBA" id="ARBA00022833"/>
    </source>
</evidence>
<evidence type="ECO:0000313" key="11">
    <source>
        <dbReference type="EMBL" id="OPG16631.1"/>
    </source>
</evidence>